<evidence type="ECO:0000256" key="2">
    <source>
        <dbReference type="ARBA" id="ARBA00022676"/>
    </source>
</evidence>
<reference evidence="7" key="1">
    <citation type="submission" date="2023-08" db="EMBL/GenBank/DDBJ databases">
        <title>A de novo genome assembly of Solanum verrucosum Schlechtendal, a Mexican diploid species geographically isolated from the other diploid A-genome species in potato relatives.</title>
        <authorList>
            <person name="Hosaka K."/>
        </authorList>
    </citation>
    <scope>NUCLEOTIDE SEQUENCE</scope>
    <source>
        <tissue evidence="7">Young leaves</tissue>
    </source>
</reference>
<dbReference type="AlphaFoldDB" id="A0AAF0PXY7"/>
<keyword evidence="8" id="KW-1185">Reference proteome</keyword>
<organism evidence="7 8">
    <name type="scientific">Solanum verrucosum</name>
    <dbReference type="NCBI Taxonomy" id="315347"/>
    <lineage>
        <taxon>Eukaryota</taxon>
        <taxon>Viridiplantae</taxon>
        <taxon>Streptophyta</taxon>
        <taxon>Embryophyta</taxon>
        <taxon>Tracheophyta</taxon>
        <taxon>Spermatophyta</taxon>
        <taxon>Magnoliopsida</taxon>
        <taxon>eudicotyledons</taxon>
        <taxon>Gunneridae</taxon>
        <taxon>Pentapetalae</taxon>
        <taxon>asterids</taxon>
        <taxon>lamiids</taxon>
        <taxon>Solanales</taxon>
        <taxon>Solanaceae</taxon>
        <taxon>Solanoideae</taxon>
        <taxon>Solaneae</taxon>
        <taxon>Solanum</taxon>
    </lineage>
</organism>
<protein>
    <recommendedName>
        <fullName evidence="5">Glycosyltransferase</fullName>
        <ecNumber evidence="5">2.4.1.-</ecNumber>
    </recommendedName>
</protein>
<comment type="similarity">
    <text evidence="1 4">Belongs to the UDP-glycosyltransferase family.</text>
</comment>
<sequence>MSRLHFFFFPLMAQGHMIPTLDMATLVASRGVKATIITTPLNESVFSDSIERNKHLGIEIDIRLITFQAVENDLPEGCERLDLVPSPELFKNFFKATAMMQEPFENLVKECHPDCIVSDMLFPWSTDSAAKFNIPRIVFHGTGFFALCVAESIKRNKPFKNVSSDSETFAVPNLPHQIRLTTTQLSPFDLEEEEAIIFQIFHEVREAYLKSYGVIFNSFYELEPDYFEHYTKVQDNKSWAIGPLSLCNRDIEDKTERGKKSSIDKHECLKWLDSKKSSSIVYICFGSGVKFTGSQIQELAMGIEDSGQEFIWVIRERKFKQENEDSCLPEGFEKRTKEKGIIIRGWAPQVLILDHEGVGAFMTHCGWNSTLEGISAGVPLVTWPLFAEQFLNEKLVTDVLKIGVGVGSVKWELVASEGVKREEISKAIKRVMVSEEAEGFKNRAKEYKEMAKQAIKEGGSSYNGLTNLLQDVSMYGTKID</sequence>
<dbReference type="Proteomes" id="UP001234989">
    <property type="component" value="Chromosome 1"/>
</dbReference>
<evidence type="ECO:0000256" key="1">
    <source>
        <dbReference type="ARBA" id="ARBA00009995"/>
    </source>
</evidence>
<dbReference type="PANTHER" id="PTHR48047">
    <property type="entry name" value="GLYCOSYLTRANSFERASE"/>
    <property type="match status" value="1"/>
</dbReference>
<keyword evidence="6" id="KW-0732">Signal</keyword>
<dbReference type="PROSITE" id="PS00375">
    <property type="entry name" value="UDPGT"/>
    <property type="match status" value="1"/>
</dbReference>
<name>A0AAF0PXY7_SOLVR</name>
<dbReference type="FunFam" id="3.40.50.2000:FF:000071">
    <property type="entry name" value="Glycosyltransferase"/>
    <property type="match status" value="1"/>
</dbReference>
<dbReference type="InterPro" id="IPR002213">
    <property type="entry name" value="UDP_glucos_trans"/>
</dbReference>
<dbReference type="Pfam" id="PF00201">
    <property type="entry name" value="UDPGT"/>
    <property type="match status" value="1"/>
</dbReference>
<evidence type="ECO:0000256" key="6">
    <source>
        <dbReference type="SAM" id="SignalP"/>
    </source>
</evidence>
<dbReference type="Gene3D" id="3.40.50.2000">
    <property type="entry name" value="Glycogen Phosphorylase B"/>
    <property type="match status" value="2"/>
</dbReference>
<keyword evidence="2 4" id="KW-0328">Glycosyltransferase</keyword>
<dbReference type="InterPro" id="IPR035595">
    <property type="entry name" value="UDP_glycos_trans_CS"/>
</dbReference>
<dbReference type="FunFam" id="3.40.50.2000:FF:000047">
    <property type="entry name" value="Glycosyltransferase"/>
    <property type="match status" value="1"/>
</dbReference>
<dbReference type="SUPFAM" id="SSF53756">
    <property type="entry name" value="UDP-Glycosyltransferase/glycogen phosphorylase"/>
    <property type="match status" value="1"/>
</dbReference>
<accession>A0AAF0PXY7</accession>
<proteinExistence type="inferred from homology"/>
<evidence type="ECO:0000256" key="4">
    <source>
        <dbReference type="RuleBase" id="RU003718"/>
    </source>
</evidence>
<dbReference type="EMBL" id="CP133612">
    <property type="protein sequence ID" value="WMV12858.1"/>
    <property type="molecule type" value="Genomic_DNA"/>
</dbReference>
<keyword evidence="3 4" id="KW-0808">Transferase</keyword>
<gene>
    <name evidence="7" type="ORF">MTR67_006243</name>
</gene>
<feature type="signal peptide" evidence="6">
    <location>
        <begin position="1"/>
        <end position="15"/>
    </location>
</feature>
<evidence type="ECO:0000313" key="7">
    <source>
        <dbReference type="EMBL" id="WMV12858.1"/>
    </source>
</evidence>
<feature type="chain" id="PRO_5042130368" description="Glycosyltransferase" evidence="6">
    <location>
        <begin position="16"/>
        <end position="480"/>
    </location>
</feature>
<evidence type="ECO:0000256" key="5">
    <source>
        <dbReference type="RuleBase" id="RU362057"/>
    </source>
</evidence>
<dbReference type="CDD" id="cd03784">
    <property type="entry name" value="GT1_Gtf-like"/>
    <property type="match status" value="1"/>
</dbReference>
<evidence type="ECO:0000313" key="8">
    <source>
        <dbReference type="Proteomes" id="UP001234989"/>
    </source>
</evidence>
<evidence type="ECO:0000256" key="3">
    <source>
        <dbReference type="ARBA" id="ARBA00022679"/>
    </source>
</evidence>
<dbReference type="EC" id="2.4.1.-" evidence="5"/>
<dbReference type="GO" id="GO:0035251">
    <property type="term" value="F:UDP-glucosyltransferase activity"/>
    <property type="evidence" value="ECO:0007669"/>
    <property type="project" value="TreeGrafter"/>
</dbReference>
<dbReference type="PANTHER" id="PTHR48047:SF219">
    <property type="entry name" value="SCOPOLETIN GLUCOSYLTRANSFERASE-LIKE"/>
    <property type="match status" value="1"/>
</dbReference>